<evidence type="ECO:0000313" key="1">
    <source>
        <dbReference type="EnsemblProtists" id="HpaP814537"/>
    </source>
</evidence>
<dbReference type="VEuPathDB" id="FungiDB:HpaG814537"/>
<protein>
    <submittedName>
        <fullName evidence="1">Uncharacterized protein</fullName>
    </submittedName>
</protein>
<dbReference type="AlphaFoldDB" id="M4C608"/>
<keyword evidence="2" id="KW-1185">Reference proteome</keyword>
<sequence length="162" mass="18000">MDRAEDDRNCLEFHANAQTYFYRLPDGSQARSRLDRWYISAQRESWIRDIEKSVPGPAADPNRVSNRIGAPLRTVEEHTPRYPAAGCEVQASVAACETGKPSKPPYLLPWTIDATFSARVSTKFQANTIVSLGGVASHGKYRSHELAEEMADGWGGQYATLL</sequence>
<proteinExistence type="predicted"/>
<dbReference type="EnsemblProtists" id="HpaT814537">
    <property type="protein sequence ID" value="HpaP814537"/>
    <property type="gene ID" value="HpaG814537"/>
</dbReference>
<reference evidence="1" key="2">
    <citation type="submission" date="2015-06" db="UniProtKB">
        <authorList>
            <consortium name="EnsemblProtists"/>
        </authorList>
    </citation>
    <scope>IDENTIFICATION</scope>
    <source>
        <strain evidence="1">Emoy2</strain>
    </source>
</reference>
<reference evidence="2" key="1">
    <citation type="journal article" date="2010" name="Science">
        <title>Signatures of adaptation to obligate biotrophy in the Hyaloperonospora arabidopsidis genome.</title>
        <authorList>
            <person name="Baxter L."/>
            <person name="Tripathy S."/>
            <person name="Ishaque N."/>
            <person name="Boot N."/>
            <person name="Cabral A."/>
            <person name="Kemen E."/>
            <person name="Thines M."/>
            <person name="Ah-Fong A."/>
            <person name="Anderson R."/>
            <person name="Badejoko W."/>
            <person name="Bittner-Eddy P."/>
            <person name="Boore J.L."/>
            <person name="Chibucos M.C."/>
            <person name="Coates M."/>
            <person name="Dehal P."/>
            <person name="Delehaunty K."/>
            <person name="Dong S."/>
            <person name="Downton P."/>
            <person name="Dumas B."/>
            <person name="Fabro G."/>
            <person name="Fronick C."/>
            <person name="Fuerstenberg S.I."/>
            <person name="Fulton L."/>
            <person name="Gaulin E."/>
            <person name="Govers F."/>
            <person name="Hughes L."/>
            <person name="Humphray S."/>
            <person name="Jiang R.H."/>
            <person name="Judelson H."/>
            <person name="Kamoun S."/>
            <person name="Kyung K."/>
            <person name="Meijer H."/>
            <person name="Minx P."/>
            <person name="Morris P."/>
            <person name="Nelson J."/>
            <person name="Phuntumart V."/>
            <person name="Qutob D."/>
            <person name="Rehmany A."/>
            <person name="Rougon-Cardoso A."/>
            <person name="Ryden P."/>
            <person name="Torto-Alalibo T."/>
            <person name="Studholme D."/>
            <person name="Wang Y."/>
            <person name="Win J."/>
            <person name="Wood J."/>
            <person name="Clifton S.W."/>
            <person name="Rogers J."/>
            <person name="Van den Ackerveken G."/>
            <person name="Jones J.D."/>
            <person name="McDowell J.M."/>
            <person name="Beynon J."/>
            <person name="Tyler B.M."/>
        </authorList>
    </citation>
    <scope>NUCLEOTIDE SEQUENCE [LARGE SCALE GENOMIC DNA]</scope>
    <source>
        <strain evidence="2">Emoy2</strain>
    </source>
</reference>
<dbReference type="Proteomes" id="UP000011713">
    <property type="component" value="Unassembled WGS sequence"/>
</dbReference>
<organism evidence="1 2">
    <name type="scientific">Hyaloperonospora arabidopsidis (strain Emoy2)</name>
    <name type="common">Downy mildew agent</name>
    <name type="synonym">Peronospora arabidopsidis</name>
    <dbReference type="NCBI Taxonomy" id="559515"/>
    <lineage>
        <taxon>Eukaryota</taxon>
        <taxon>Sar</taxon>
        <taxon>Stramenopiles</taxon>
        <taxon>Oomycota</taxon>
        <taxon>Peronosporomycetes</taxon>
        <taxon>Peronosporales</taxon>
        <taxon>Peronosporaceae</taxon>
        <taxon>Hyaloperonospora</taxon>
    </lineage>
</organism>
<name>M4C608_HYAAE</name>
<accession>M4C608</accession>
<dbReference type="InParanoid" id="M4C608"/>
<dbReference type="HOGENOM" id="CLU_1638624_0_0_1"/>
<evidence type="ECO:0000313" key="2">
    <source>
        <dbReference type="Proteomes" id="UP000011713"/>
    </source>
</evidence>
<dbReference type="EMBL" id="JH598565">
    <property type="status" value="NOT_ANNOTATED_CDS"/>
    <property type="molecule type" value="Genomic_DNA"/>
</dbReference>